<reference evidence="9" key="1">
    <citation type="submission" date="2016-01" db="EMBL/GenBank/DDBJ databases">
        <authorList>
            <person name="Mitreva M."/>
            <person name="Pepin K.H."/>
            <person name="Mihindukulasuriya K.A."/>
            <person name="Fulton R."/>
            <person name="Fronick C."/>
            <person name="O'Laughlin M."/>
            <person name="Miner T."/>
            <person name="Herter B."/>
            <person name="Rosa B.A."/>
            <person name="Cordes M."/>
            <person name="Tomlinson C."/>
            <person name="Wollam A."/>
            <person name="Palsikar V.B."/>
            <person name="Mardis E.R."/>
            <person name="Wilson R.K."/>
        </authorList>
    </citation>
    <scope>NUCLEOTIDE SEQUENCE [LARGE SCALE GENOMIC DNA]</scope>
    <source>
        <strain evidence="9">KA00185</strain>
    </source>
</reference>
<feature type="domain" description="Aminotransferase class I/classII large" evidence="7">
    <location>
        <begin position="26"/>
        <end position="375"/>
    </location>
</feature>
<dbReference type="RefSeq" id="WP_060918606.1">
    <property type="nucleotide sequence ID" value="NZ_KQ960114.1"/>
</dbReference>
<gene>
    <name evidence="8" type="ORF">HMPREF3180_02128</name>
</gene>
<dbReference type="GO" id="GO:0006520">
    <property type="term" value="P:amino acid metabolic process"/>
    <property type="evidence" value="ECO:0007669"/>
    <property type="project" value="InterPro"/>
</dbReference>
<dbReference type="EC" id="2.6.1.-" evidence="6"/>
<comment type="cofactor">
    <cofactor evidence="1 6">
        <name>pyridoxal 5'-phosphate</name>
        <dbReference type="ChEBI" id="CHEBI:597326"/>
    </cofactor>
</comment>
<dbReference type="InterPro" id="IPR004839">
    <property type="entry name" value="Aminotransferase_I/II_large"/>
</dbReference>
<sequence>MYIDPIIKGIEISDIRKIHERLSSYKNVINMTIGEPDTDAPKKVKEAIAYHALNSPIKYSPVGGMPELREKIAKFYNEKFGGNYNKDNVLVTVGSTEGLSSTLKTILAEDDEVLIPTPAYVGYEPLIRVARAKTIFMDLEENNFILTEKILEKYITPKTKLIILTYPNNPSGITLPKEEMIKIVKFLKDKEIYLLSDEIYASIAFEKFTSFAKYYNELKEQLIVVNGFSKSHSMTGHRLGYTLANEKLQAQIKKISQYTVTSASTLSQYGAIAALDYCSDTTELSEIYKKRVYYFVEELEKLGFKCLKPKGAFYVFATYKTIEKFKNVKSFDFILDLLENTELAIIPGITFQVEGYVRFSIVHDLPVLEEAIARLKKYIESK</sequence>
<name>A0A133ZWS9_9FUSO</name>
<evidence type="ECO:0000256" key="5">
    <source>
        <dbReference type="ARBA" id="ARBA00022898"/>
    </source>
</evidence>
<dbReference type="GO" id="GO:0008483">
    <property type="term" value="F:transaminase activity"/>
    <property type="evidence" value="ECO:0007669"/>
    <property type="project" value="UniProtKB-KW"/>
</dbReference>
<dbReference type="PATRIC" id="fig|157687.3.peg.2130"/>
<keyword evidence="5" id="KW-0663">Pyridoxal phosphate</keyword>
<evidence type="ECO:0000256" key="2">
    <source>
        <dbReference type="ARBA" id="ARBA00007441"/>
    </source>
</evidence>
<dbReference type="InterPro" id="IPR050596">
    <property type="entry name" value="AspAT/PAT-like"/>
</dbReference>
<dbReference type="PANTHER" id="PTHR46383">
    <property type="entry name" value="ASPARTATE AMINOTRANSFERASE"/>
    <property type="match status" value="1"/>
</dbReference>
<keyword evidence="3 6" id="KW-0032">Aminotransferase</keyword>
<dbReference type="InterPro" id="IPR015421">
    <property type="entry name" value="PyrdxlP-dep_Trfase_major"/>
</dbReference>
<dbReference type="Pfam" id="PF00155">
    <property type="entry name" value="Aminotran_1_2"/>
    <property type="match status" value="1"/>
</dbReference>
<evidence type="ECO:0000259" key="7">
    <source>
        <dbReference type="Pfam" id="PF00155"/>
    </source>
</evidence>
<evidence type="ECO:0000256" key="3">
    <source>
        <dbReference type="ARBA" id="ARBA00022576"/>
    </source>
</evidence>
<dbReference type="SUPFAM" id="SSF53383">
    <property type="entry name" value="PLP-dependent transferases"/>
    <property type="match status" value="1"/>
</dbReference>
<accession>A0A133ZWS9</accession>
<evidence type="ECO:0000313" key="8">
    <source>
        <dbReference type="EMBL" id="KXB59899.1"/>
    </source>
</evidence>
<dbReference type="GO" id="GO:0030170">
    <property type="term" value="F:pyridoxal phosphate binding"/>
    <property type="evidence" value="ECO:0007669"/>
    <property type="project" value="InterPro"/>
</dbReference>
<keyword evidence="9" id="KW-1185">Reference proteome</keyword>
<comment type="similarity">
    <text evidence="2 6">Belongs to the class-I pyridoxal-phosphate-dependent aminotransferase family.</text>
</comment>
<dbReference type="Proteomes" id="UP000070483">
    <property type="component" value="Unassembled WGS sequence"/>
</dbReference>
<dbReference type="CDD" id="cd00609">
    <property type="entry name" value="AAT_like"/>
    <property type="match status" value="1"/>
</dbReference>
<comment type="caution">
    <text evidence="8">The sequence shown here is derived from an EMBL/GenBank/DDBJ whole genome shotgun (WGS) entry which is preliminary data.</text>
</comment>
<dbReference type="InterPro" id="IPR015422">
    <property type="entry name" value="PyrdxlP-dep_Trfase_small"/>
</dbReference>
<dbReference type="PANTHER" id="PTHR46383:SF4">
    <property type="entry name" value="AMINOTRANSFERASE"/>
    <property type="match status" value="1"/>
</dbReference>
<keyword evidence="4 6" id="KW-0808">Transferase</keyword>
<evidence type="ECO:0000256" key="6">
    <source>
        <dbReference type="RuleBase" id="RU000481"/>
    </source>
</evidence>
<dbReference type="OrthoDB" id="9802328at2"/>
<proteinExistence type="inferred from homology"/>
<dbReference type="EMBL" id="LSDD01000162">
    <property type="protein sequence ID" value="KXB59899.1"/>
    <property type="molecule type" value="Genomic_DNA"/>
</dbReference>
<dbReference type="STRING" id="157687.HMPREF3180_02128"/>
<dbReference type="InterPro" id="IPR015424">
    <property type="entry name" value="PyrdxlP-dep_Trfase"/>
</dbReference>
<dbReference type="PROSITE" id="PS00105">
    <property type="entry name" value="AA_TRANSFER_CLASS_1"/>
    <property type="match status" value="1"/>
</dbReference>
<evidence type="ECO:0000313" key="9">
    <source>
        <dbReference type="Proteomes" id="UP000070483"/>
    </source>
</evidence>
<evidence type="ECO:0000256" key="4">
    <source>
        <dbReference type="ARBA" id="ARBA00022679"/>
    </source>
</evidence>
<dbReference type="Gene3D" id="3.90.1150.10">
    <property type="entry name" value="Aspartate Aminotransferase, domain 1"/>
    <property type="match status" value="1"/>
</dbReference>
<dbReference type="AlphaFoldDB" id="A0A133ZWS9"/>
<dbReference type="Gene3D" id="3.40.640.10">
    <property type="entry name" value="Type I PLP-dependent aspartate aminotransferase-like (Major domain)"/>
    <property type="match status" value="1"/>
</dbReference>
<evidence type="ECO:0000256" key="1">
    <source>
        <dbReference type="ARBA" id="ARBA00001933"/>
    </source>
</evidence>
<dbReference type="InterPro" id="IPR004838">
    <property type="entry name" value="NHTrfase_class1_PyrdxlP-BS"/>
</dbReference>
<organism evidence="8 9">
    <name type="scientific">Leptotrichia wadei</name>
    <dbReference type="NCBI Taxonomy" id="157687"/>
    <lineage>
        <taxon>Bacteria</taxon>
        <taxon>Fusobacteriati</taxon>
        <taxon>Fusobacteriota</taxon>
        <taxon>Fusobacteriia</taxon>
        <taxon>Fusobacteriales</taxon>
        <taxon>Leptotrichiaceae</taxon>
        <taxon>Leptotrichia</taxon>
    </lineage>
</organism>
<protein>
    <recommendedName>
        <fullName evidence="6">Aminotransferase</fullName>
        <ecNumber evidence="6">2.6.1.-</ecNumber>
    </recommendedName>
</protein>
<dbReference type="FunFam" id="3.40.640.10:FF:000033">
    <property type="entry name" value="Aspartate aminotransferase"/>
    <property type="match status" value="1"/>
</dbReference>